<dbReference type="GO" id="GO:0005524">
    <property type="term" value="F:ATP binding"/>
    <property type="evidence" value="ECO:0007669"/>
    <property type="project" value="UniProtKB-KW"/>
</dbReference>
<evidence type="ECO:0000256" key="4">
    <source>
        <dbReference type="ARBA" id="ARBA00022448"/>
    </source>
</evidence>
<evidence type="ECO:0000256" key="5">
    <source>
        <dbReference type="ARBA" id="ARBA00022741"/>
    </source>
</evidence>
<dbReference type="STRING" id="59895.A0A103Y4A2"/>
<comment type="catalytic activity">
    <reaction evidence="9">
        <text>ATP + H2O + 4 H(+)(in) = ADP + phosphate + 5 H(+)(out)</text>
        <dbReference type="Rhea" id="RHEA:57720"/>
        <dbReference type="ChEBI" id="CHEBI:15377"/>
        <dbReference type="ChEBI" id="CHEBI:15378"/>
        <dbReference type="ChEBI" id="CHEBI:30616"/>
        <dbReference type="ChEBI" id="CHEBI:43474"/>
        <dbReference type="ChEBI" id="CHEBI:456216"/>
        <dbReference type="EC" id="7.1.2.2"/>
    </reaction>
</comment>
<dbReference type="InterPro" id="IPR024034">
    <property type="entry name" value="ATPase_F1/V1_b/a_C"/>
</dbReference>
<evidence type="ECO:0000256" key="7">
    <source>
        <dbReference type="ARBA" id="ARBA00022840"/>
    </source>
</evidence>
<protein>
    <recommendedName>
        <fullName evidence="3">H(+)-transporting two-sector ATPase</fullName>
        <ecNumber evidence="3">7.1.2.2</ecNumber>
    </recommendedName>
</protein>
<feature type="compositionally biased region" description="Basic and acidic residues" evidence="10">
    <location>
        <begin position="34"/>
        <end position="49"/>
    </location>
</feature>
<comment type="similarity">
    <text evidence="2">Belongs to the ATPase alpha/beta chains family.</text>
</comment>
<comment type="caution">
    <text evidence="12">The sequence shown here is derived from an EMBL/GenBank/DDBJ whole genome shotgun (WGS) entry which is preliminary data.</text>
</comment>
<evidence type="ECO:0000256" key="8">
    <source>
        <dbReference type="ARBA" id="ARBA00023065"/>
    </source>
</evidence>
<dbReference type="Gene3D" id="1.10.1140.10">
    <property type="entry name" value="Bovine Mitochondrial F1-atpase, Atp Synthase Beta Chain, Chain D, domain 3"/>
    <property type="match status" value="1"/>
</dbReference>
<evidence type="ECO:0000256" key="2">
    <source>
        <dbReference type="ARBA" id="ARBA00008936"/>
    </source>
</evidence>
<keyword evidence="8" id="KW-0406">Ion transport</keyword>
<comment type="subcellular location">
    <subcellularLocation>
        <location evidence="1">Membrane</location>
    </subcellularLocation>
</comment>
<evidence type="ECO:0000256" key="6">
    <source>
        <dbReference type="ARBA" id="ARBA00022781"/>
    </source>
</evidence>
<dbReference type="EC" id="7.1.2.2" evidence="3"/>
<dbReference type="EMBL" id="LEKV01002660">
    <property type="protein sequence ID" value="KVI02256.1"/>
    <property type="molecule type" value="Genomic_DNA"/>
</dbReference>
<dbReference type="Pfam" id="PF22919">
    <property type="entry name" value="ATP-synt_VA_C"/>
    <property type="match status" value="1"/>
</dbReference>
<evidence type="ECO:0000256" key="3">
    <source>
        <dbReference type="ARBA" id="ARBA00012473"/>
    </source>
</evidence>
<evidence type="ECO:0000256" key="10">
    <source>
        <dbReference type="SAM" id="MobiDB-lite"/>
    </source>
</evidence>
<evidence type="ECO:0000256" key="1">
    <source>
        <dbReference type="ARBA" id="ARBA00004370"/>
    </source>
</evidence>
<dbReference type="GO" id="GO:0042776">
    <property type="term" value="P:proton motive force-driven mitochondrial ATP synthesis"/>
    <property type="evidence" value="ECO:0007669"/>
    <property type="project" value="TreeGrafter"/>
</dbReference>
<name>A0A103Y4A2_CYNCS</name>
<dbReference type="GO" id="GO:0005739">
    <property type="term" value="C:mitochondrion"/>
    <property type="evidence" value="ECO:0007669"/>
    <property type="project" value="GOC"/>
</dbReference>
<gene>
    <name evidence="12" type="ORF">Ccrd_019474</name>
</gene>
<sequence>MSENEDERTSPISRINETLDEFRNSGIPTTQGEQWRELEEQNQETHDLTDPAPATTLAHFDAAIVLSRGLTAKEQVKQTLQRYKELQDITAILGLDELSEDDRLTVARARKIEEKRVKDEYNEYKYKNISSFTKNVGI</sequence>
<proteinExistence type="inferred from homology"/>
<reference evidence="12 13" key="1">
    <citation type="journal article" date="2016" name="Sci. Rep.">
        <title>The genome sequence of the outbreeding globe artichoke constructed de novo incorporating a phase-aware low-pass sequencing strategy of F1 progeny.</title>
        <authorList>
            <person name="Scaglione D."/>
            <person name="Reyes-Chin-Wo S."/>
            <person name="Acquadro A."/>
            <person name="Froenicke L."/>
            <person name="Portis E."/>
            <person name="Beitel C."/>
            <person name="Tirone M."/>
            <person name="Mauro R."/>
            <person name="Lo Monaco A."/>
            <person name="Mauromicale G."/>
            <person name="Faccioli P."/>
            <person name="Cattivelli L."/>
            <person name="Rieseberg L."/>
            <person name="Michelmore R."/>
            <person name="Lanteri S."/>
        </authorList>
    </citation>
    <scope>NUCLEOTIDE SEQUENCE [LARGE SCALE GENOMIC DNA]</scope>
    <source>
        <strain evidence="12">2C</strain>
    </source>
</reference>
<dbReference type="PANTHER" id="PTHR15184:SF76">
    <property type="entry name" value="ATP SYNTHASE SUBUNIT BETA, CHLOROPLASTIC"/>
    <property type="match status" value="1"/>
</dbReference>
<evidence type="ECO:0000313" key="13">
    <source>
        <dbReference type="Proteomes" id="UP000243975"/>
    </source>
</evidence>
<evidence type="ECO:0000313" key="12">
    <source>
        <dbReference type="EMBL" id="KVI02256.1"/>
    </source>
</evidence>
<keyword evidence="5" id="KW-0547">Nucleotide-binding</keyword>
<keyword evidence="13" id="KW-1185">Reference proteome</keyword>
<evidence type="ECO:0000259" key="11">
    <source>
        <dbReference type="Pfam" id="PF22919"/>
    </source>
</evidence>
<keyword evidence="7" id="KW-0067">ATP-binding</keyword>
<dbReference type="AlphaFoldDB" id="A0A103Y4A2"/>
<dbReference type="GO" id="GO:0046933">
    <property type="term" value="F:proton-transporting ATP synthase activity, rotational mechanism"/>
    <property type="evidence" value="ECO:0007669"/>
    <property type="project" value="TreeGrafter"/>
</dbReference>
<feature type="domain" description="ATP synthase A/B type C-terminal" evidence="11">
    <location>
        <begin position="73"/>
        <end position="121"/>
    </location>
</feature>
<dbReference type="Gramene" id="KVI02256">
    <property type="protein sequence ID" value="KVI02256"/>
    <property type="gene ID" value="Ccrd_019474"/>
</dbReference>
<dbReference type="InterPro" id="IPR050053">
    <property type="entry name" value="ATPase_alpha/beta_chains"/>
</dbReference>
<keyword evidence="6" id="KW-0375">Hydrogen ion transport</keyword>
<feature type="region of interest" description="Disordered" evidence="10">
    <location>
        <begin position="1"/>
        <end position="51"/>
    </location>
</feature>
<dbReference type="PANTHER" id="PTHR15184">
    <property type="entry name" value="ATP SYNTHASE"/>
    <property type="match status" value="1"/>
</dbReference>
<dbReference type="GO" id="GO:0009535">
    <property type="term" value="C:chloroplast thylakoid membrane"/>
    <property type="evidence" value="ECO:0007669"/>
    <property type="project" value="TreeGrafter"/>
</dbReference>
<dbReference type="InterPro" id="IPR055190">
    <property type="entry name" value="ATP-synt_VA_C"/>
</dbReference>
<organism evidence="12 13">
    <name type="scientific">Cynara cardunculus var. scolymus</name>
    <name type="common">Globe artichoke</name>
    <name type="synonym">Cynara scolymus</name>
    <dbReference type="NCBI Taxonomy" id="59895"/>
    <lineage>
        <taxon>Eukaryota</taxon>
        <taxon>Viridiplantae</taxon>
        <taxon>Streptophyta</taxon>
        <taxon>Embryophyta</taxon>
        <taxon>Tracheophyta</taxon>
        <taxon>Spermatophyta</taxon>
        <taxon>Magnoliopsida</taxon>
        <taxon>eudicotyledons</taxon>
        <taxon>Gunneridae</taxon>
        <taxon>Pentapetalae</taxon>
        <taxon>asterids</taxon>
        <taxon>campanulids</taxon>
        <taxon>Asterales</taxon>
        <taxon>Asteraceae</taxon>
        <taxon>Carduoideae</taxon>
        <taxon>Cardueae</taxon>
        <taxon>Carduinae</taxon>
        <taxon>Cynara</taxon>
    </lineage>
</organism>
<accession>A0A103Y4A2</accession>
<keyword evidence="4" id="KW-0813">Transport</keyword>
<dbReference type="SUPFAM" id="SSF47917">
    <property type="entry name" value="C-terminal domain of alpha and beta subunits of F1 ATP synthase"/>
    <property type="match status" value="1"/>
</dbReference>
<dbReference type="Proteomes" id="UP000243975">
    <property type="component" value="Unassembled WGS sequence"/>
</dbReference>
<evidence type="ECO:0000256" key="9">
    <source>
        <dbReference type="ARBA" id="ARBA00048383"/>
    </source>
</evidence>